<comment type="similarity">
    <text evidence="2 13">Belongs to the peptidase M36 family.</text>
</comment>
<dbReference type="Gene3D" id="3.10.170.10">
    <property type="match status" value="1"/>
</dbReference>
<sequence>MKFGKFGSSIILAVLYAALARGTPMPFAAKHATHHVREISSDLKLESYHPPTSYQTFGSGIDHPLRKRQDATVESSSVAFVESQLGVKTEEVNVKSTAETEEASHAYLQQKLNGIPFANAVANVAFNKNNQVVAFGSSFVRPSKAASSIPSIKVEEAIATAERTLNGKFLVEEFPAPTLEYLAKEDGTASLTHVFQVRNEDGTTWYEAFVDAHTGELVSITDFTANAAYRVIPITSHSPVDGFKTVTDPQDTTASPRGWHSNGNSITTETAGNNAISYIGKHKNTTAQSGPGLQFIYKHDPSKEPFHGKNADAARVNAFYVVNTVHDISYKYGFTEKTFNFQNNNFGKGGKGGDRVNVSVQDNNGTNNAMFATPPDGQNGAMVMFLWDLSIPGRDGALGNDVIAHENTHGITNRMTGGGTGRCLQTTEARGLGEGWSDAFAEWTEQKSATIKDWTIASYLLDNMSGVRFFPYSTDTKTNPLRYFELSRQTEVHIIGEVWANMLHNVYAALVKKYGFSKTAHTDPTGGEGNIVFLHIFMDSLSLQPCNPTFVNARDAWIQADVNRYGGANRCLLWTIFASRGLGVKADSSYADDTTVPSDCAA</sequence>
<dbReference type="Gene3D" id="1.10.390.10">
    <property type="entry name" value="Neutral Protease Domain 2"/>
    <property type="match status" value="1"/>
</dbReference>
<evidence type="ECO:0000313" key="15">
    <source>
        <dbReference type="EMBL" id="KAH8101640.1"/>
    </source>
</evidence>
<keyword evidence="4 13" id="KW-0645">Protease</keyword>
<evidence type="ECO:0000256" key="8">
    <source>
        <dbReference type="ARBA" id="ARBA00022833"/>
    </source>
</evidence>
<evidence type="ECO:0000256" key="7">
    <source>
        <dbReference type="ARBA" id="ARBA00022801"/>
    </source>
</evidence>
<keyword evidence="16" id="KW-1185">Reference proteome</keyword>
<dbReference type="PRINTS" id="PR00999">
    <property type="entry name" value="FUNGALYSIN"/>
</dbReference>
<dbReference type="CDD" id="cd09596">
    <property type="entry name" value="M36"/>
    <property type="match status" value="1"/>
</dbReference>
<feature type="binding site" evidence="12">
    <location>
        <position position="405"/>
    </location>
    <ligand>
        <name>Zn(2+)</name>
        <dbReference type="ChEBI" id="CHEBI:29105"/>
        <note>catalytic</note>
    </ligand>
</feature>
<gene>
    <name evidence="15" type="ORF">BXZ70DRAFT_1007462</name>
</gene>
<evidence type="ECO:0000256" key="1">
    <source>
        <dbReference type="ARBA" id="ARBA00004613"/>
    </source>
</evidence>
<dbReference type="Pfam" id="PF02128">
    <property type="entry name" value="Peptidase_M36"/>
    <property type="match status" value="1"/>
</dbReference>
<protein>
    <recommendedName>
        <fullName evidence="13">Extracellular metalloproteinase</fullName>
        <ecNumber evidence="13">3.4.24.-</ecNumber>
    </recommendedName>
    <alternativeName>
        <fullName evidence="13">Fungalysin</fullName>
    </alternativeName>
</protein>
<comment type="cofactor">
    <cofactor evidence="12">
        <name>Zn(2+)</name>
        <dbReference type="ChEBI" id="CHEBI:29105"/>
    </cofactor>
    <text evidence="12">Binds 1 zinc ion per subunit.</text>
</comment>
<evidence type="ECO:0000256" key="5">
    <source>
        <dbReference type="ARBA" id="ARBA00022723"/>
    </source>
</evidence>
<dbReference type="Pfam" id="PF07504">
    <property type="entry name" value="FTP"/>
    <property type="match status" value="1"/>
</dbReference>
<comment type="subcellular location">
    <subcellularLocation>
        <location evidence="1 13">Secreted</location>
    </subcellularLocation>
</comment>
<dbReference type="SUPFAM" id="SSF55486">
    <property type="entry name" value="Metalloproteases ('zincins'), catalytic domain"/>
    <property type="match status" value="1"/>
</dbReference>
<reference evidence="15" key="1">
    <citation type="journal article" date="2021" name="New Phytol.">
        <title>Evolutionary innovations through gain and loss of genes in the ectomycorrhizal Boletales.</title>
        <authorList>
            <person name="Wu G."/>
            <person name="Miyauchi S."/>
            <person name="Morin E."/>
            <person name="Kuo A."/>
            <person name="Drula E."/>
            <person name="Varga T."/>
            <person name="Kohler A."/>
            <person name="Feng B."/>
            <person name="Cao Y."/>
            <person name="Lipzen A."/>
            <person name="Daum C."/>
            <person name="Hundley H."/>
            <person name="Pangilinan J."/>
            <person name="Johnson J."/>
            <person name="Barry K."/>
            <person name="LaButti K."/>
            <person name="Ng V."/>
            <person name="Ahrendt S."/>
            <person name="Min B."/>
            <person name="Choi I.G."/>
            <person name="Park H."/>
            <person name="Plett J.M."/>
            <person name="Magnuson J."/>
            <person name="Spatafora J.W."/>
            <person name="Nagy L.G."/>
            <person name="Henrissat B."/>
            <person name="Grigoriev I.V."/>
            <person name="Yang Z.L."/>
            <person name="Xu J."/>
            <person name="Martin F.M."/>
        </authorList>
    </citation>
    <scope>NUCLEOTIDE SEQUENCE</scope>
    <source>
        <strain evidence="15">KKN 215</strain>
    </source>
</reference>
<evidence type="ECO:0000256" key="12">
    <source>
        <dbReference type="PIRSR" id="PIRSR601842-2"/>
    </source>
</evidence>
<dbReference type="InterPro" id="IPR050371">
    <property type="entry name" value="Fungal_virulence_M36"/>
</dbReference>
<dbReference type="Proteomes" id="UP000813824">
    <property type="component" value="Unassembled WGS sequence"/>
</dbReference>
<evidence type="ECO:0000256" key="11">
    <source>
        <dbReference type="PIRSR" id="PIRSR601842-1"/>
    </source>
</evidence>
<dbReference type="InterPro" id="IPR011096">
    <property type="entry name" value="FTP_domain"/>
</dbReference>
<dbReference type="InterPro" id="IPR027268">
    <property type="entry name" value="Peptidase_M4/M1_CTD_sf"/>
</dbReference>
<feature type="domain" description="FTP" evidence="14">
    <location>
        <begin position="102"/>
        <end position="139"/>
    </location>
</feature>
<name>A0A8K0XQV5_9AGAR</name>
<dbReference type="EMBL" id="JAEVFJ010000012">
    <property type="protein sequence ID" value="KAH8101640.1"/>
    <property type="molecule type" value="Genomic_DNA"/>
</dbReference>
<evidence type="ECO:0000313" key="16">
    <source>
        <dbReference type="Proteomes" id="UP000813824"/>
    </source>
</evidence>
<evidence type="ECO:0000256" key="3">
    <source>
        <dbReference type="ARBA" id="ARBA00022525"/>
    </source>
</evidence>
<keyword evidence="10 13" id="KW-0865">Zymogen</keyword>
<dbReference type="EC" id="3.4.24.-" evidence="13"/>
<keyword evidence="7 13" id="KW-0378">Hydrolase</keyword>
<dbReference type="OrthoDB" id="3227768at2759"/>
<proteinExistence type="inferred from homology"/>
<dbReference type="InterPro" id="IPR001842">
    <property type="entry name" value="Peptidase_M36"/>
</dbReference>
<organism evidence="15 16">
    <name type="scientific">Cristinia sonorae</name>
    <dbReference type="NCBI Taxonomy" id="1940300"/>
    <lineage>
        <taxon>Eukaryota</taxon>
        <taxon>Fungi</taxon>
        <taxon>Dikarya</taxon>
        <taxon>Basidiomycota</taxon>
        <taxon>Agaricomycotina</taxon>
        <taxon>Agaricomycetes</taxon>
        <taxon>Agaricomycetidae</taxon>
        <taxon>Agaricales</taxon>
        <taxon>Pleurotineae</taxon>
        <taxon>Stephanosporaceae</taxon>
        <taxon>Cristinia</taxon>
    </lineage>
</organism>
<keyword evidence="8 12" id="KW-0862">Zinc</keyword>
<dbReference type="PANTHER" id="PTHR33478">
    <property type="entry name" value="EXTRACELLULAR METALLOPROTEINASE MEP"/>
    <property type="match status" value="1"/>
</dbReference>
<accession>A0A8K0XQV5</accession>
<feature type="chain" id="PRO_5035488954" description="Extracellular metalloproteinase" evidence="13">
    <location>
        <begin position="23"/>
        <end position="602"/>
    </location>
</feature>
<evidence type="ECO:0000256" key="10">
    <source>
        <dbReference type="ARBA" id="ARBA00023145"/>
    </source>
</evidence>
<feature type="binding site" evidence="12">
    <location>
        <position position="409"/>
    </location>
    <ligand>
        <name>Zn(2+)</name>
        <dbReference type="ChEBI" id="CHEBI:29105"/>
        <note>catalytic</note>
    </ligand>
</feature>
<dbReference type="GO" id="GO:0005615">
    <property type="term" value="C:extracellular space"/>
    <property type="evidence" value="ECO:0007669"/>
    <property type="project" value="InterPro"/>
</dbReference>
<evidence type="ECO:0000256" key="2">
    <source>
        <dbReference type="ARBA" id="ARBA00006006"/>
    </source>
</evidence>
<evidence type="ECO:0000256" key="9">
    <source>
        <dbReference type="ARBA" id="ARBA00023049"/>
    </source>
</evidence>
<dbReference type="AlphaFoldDB" id="A0A8K0XQV5"/>
<keyword evidence="9 13" id="KW-0482">Metalloprotease</keyword>
<comment type="caution">
    <text evidence="15">The sequence shown here is derived from an EMBL/GenBank/DDBJ whole genome shotgun (WGS) entry which is preliminary data.</text>
</comment>
<keyword evidence="3 13" id="KW-0964">Secreted</keyword>
<dbReference type="GO" id="GO:0006508">
    <property type="term" value="P:proteolysis"/>
    <property type="evidence" value="ECO:0007669"/>
    <property type="project" value="UniProtKB-KW"/>
</dbReference>
<evidence type="ECO:0000256" key="6">
    <source>
        <dbReference type="ARBA" id="ARBA00022729"/>
    </source>
</evidence>
<feature type="binding site" evidence="12">
    <location>
        <position position="434"/>
    </location>
    <ligand>
        <name>Zn(2+)</name>
        <dbReference type="ChEBI" id="CHEBI:29105"/>
        <note>catalytic</note>
    </ligand>
</feature>
<dbReference type="PANTHER" id="PTHR33478:SF1">
    <property type="entry name" value="EXTRACELLULAR METALLOPROTEINASE MEP"/>
    <property type="match status" value="1"/>
</dbReference>
<evidence type="ECO:0000259" key="14">
    <source>
        <dbReference type="Pfam" id="PF07504"/>
    </source>
</evidence>
<evidence type="ECO:0000256" key="4">
    <source>
        <dbReference type="ARBA" id="ARBA00022670"/>
    </source>
</evidence>
<dbReference type="GO" id="GO:0004222">
    <property type="term" value="F:metalloendopeptidase activity"/>
    <property type="evidence" value="ECO:0007669"/>
    <property type="project" value="InterPro"/>
</dbReference>
<keyword evidence="5 12" id="KW-0479">Metal-binding</keyword>
<feature type="signal peptide" evidence="13">
    <location>
        <begin position="1"/>
        <end position="22"/>
    </location>
</feature>
<evidence type="ECO:0000256" key="13">
    <source>
        <dbReference type="RuleBase" id="RU364017"/>
    </source>
</evidence>
<dbReference type="GO" id="GO:0008270">
    <property type="term" value="F:zinc ion binding"/>
    <property type="evidence" value="ECO:0007669"/>
    <property type="project" value="InterPro"/>
</dbReference>
<feature type="active site" evidence="11">
    <location>
        <position position="406"/>
    </location>
</feature>
<keyword evidence="6 13" id="KW-0732">Signal</keyword>